<dbReference type="AlphaFoldDB" id="A0A538TIV1"/>
<feature type="domain" description="Fibronectin type-III" evidence="4">
    <location>
        <begin position="38"/>
        <end position="148"/>
    </location>
</feature>
<keyword evidence="1" id="KW-0677">Repeat</keyword>
<dbReference type="InterPro" id="IPR036116">
    <property type="entry name" value="FN3_sf"/>
</dbReference>
<dbReference type="Proteomes" id="UP000317691">
    <property type="component" value="Unassembled WGS sequence"/>
</dbReference>
<evidence type="ECO:0000256" key="2">
    <source>
        <dbReference type="SAM" id="MobiDB-lite"/>
    </source>
</evidence>
<dbReference type="InterPro" id="IPR003961">
    <property type="entry name" value="FN3_dom"/>
</dbReference>
<keyword evidence="3" id="KW-0472">Membrane</keyword>
<proteinExistence type="predicted"/>
<protein>
    <submittedName>
        <fullName evidence="5">Fibronectin type III domain-containing protein</fullName>
    </submittedName>
</protein>
<organism evidence="5 6">
    <name type="scientific">Eiseniibacteriota bacterium</name>
    <dbReference type="NCBI Taxonomy" id="2212470"/>
    <lineage>
        <taxon>Bacteria</taxon>
        <taxon>Candidatus Eiseniibacteriota</taxon>
    </lineage>
</organism>
<dbReference type="CDD" id="cd00063">
    <property type="entry name" value="FN3"/>
    <property type="match status" value="2"/>
</dbReference>
<dbReference type="Gene3D" id="2.60.40.10">
    <property type="entry name" value="Immunoglobulins"/>
    <property type="match status" value="2"/>
</dbReference>
<dbReference type="PANTHER" id="PTHR13817">
    <property type="entry name" value="TITIN"/>
    <property type="match status" value="1"/>
</dbReference>
<dbReference type="PROSITE" id="PS50853">
    <property type="entry name" value="FN3"/>
    <property type="match status" value="2"/>
</dbReference>
<feature type="region of interest" description="Disordered" evidence="2">
    <location>
        <begin position="245"/>
        <end position="264"/>
    </location>
</feature>
<reference evidence="5 6" key="1">
    <citation type="journal article" date="2019" name="Nat. Microbiol.">
        <title>Mediterranean grassland soil C-N compound turnover is dependent on rainfall and depth, and is mediated by genomically divergent microorganisms.</title>
        <authorList>
            <person name="Diamond S."/>
            <person name="Andeer P.F."/>
            <person name="Li Z."/>
            <person name="Crits-Christoph A."/>
            <person name="Burstein D."/>
            <person name="Anantharaman K."/>
            <person name="Lane K.R."/>
            <person name="Thomas B.C."/>
            <person name="Pan C."/>
            <person name="Northen T.R."/>
            <person name="Banfield J.F."/>
        </authorList>
    </citation>
    <scope>NUCLEOTIDE SEQUENCE [LARGE SCALE GENOMIC DNA]</scope>
    <source>
        <strain evidence="5">WS_9</strain>
    </source>
</reference>
<dbReference type="SMART" id="SM00060">
    <property type="entry name" value="FN3"/>
    <property type="match status" value="2"/>
</dbReference>
<dbReference type="PANTHER" id="PTHR13817:SF73">
    <property type="entry name" value="FIBRONECTIN TYPE-III DOMAIN-CONTAINING PROTEIN"/>
    <property type="match status" value="1"/>
</dbReference>
<gene>
    <name evidence="5" type="ORF">E6K79_09955</name>
</gene>
<dbReference type="InterPro" id="IPR013783">
    <property type="entry name" value="Ig-like_fold"/>
</dbReference>
<feature type="compositionally biased region" description="Low complexity" evidence="2">
    <location>
        <begin position="245"/>
        <end position="256"/>
    </location>
</feature>
<comment type="caution">
    <text evidence="5">The sequence shown here is derived from an EMBL/GenBank/DDBJ whole genome shotgun (WGS) entry which is preliminary data.</text>
</comment>
<feature type="domain" description="Fibronectin type-III" evidence="4">
    <location>
        <begin position="154"/>
        <end position="260"/>
    </location>
</feature>
<sequence>MRQHRSASFTTPGHAGSTSLWYLIAAYMAGLVLLCLIAPTEARAQTAADSTAVLRWTAPGDDGTVGRATSYALRYRNAAITGTDTLGWWNAATQATGLPVPGVSGSTDSVRVRGLTPLTTYYFVVRTADEVPNWSGFSNVAVVTTSGDATAPAAIADLSVTGSTGNSLAVRWTSPGDDNNTGTATSYDIRYSTSPITSTNWTSATTVTGEPTPLVAGTVQTYTVTGLQPSQTYYVAMRASDERSNVSSLSNVVNGSTLDTVPPAPVRDLSYGDLGSWTTEQIASADFEGMSNRDAR</sequence>
<dbReference type="Pfam" id="PF00041">
    <property type="entry name" value="fn3"/>
    <property type="match status" value="2"/>
</dbReference>
<feature type="transmembrane region" description="Helical" evidence="3">
    <location>
        <begin position="20"/>
        <end position="38"/>
    </location>
</feature>
<dbReference type="SUPFAM" id="SSF49265">
    <property type="entry name" value="Fibronectin type III"/>
    <property type="match status" value="1"/>
</dbReference>
<dbReference type="InterPro" id="IPR050964">
    <property type="entry name" value="Striated_Muscle_Regulatory"/>
</dbReference>
<keyword evidence="3" id="KW-0812">Transmembrane</keyword>
<dbReference type="EMBL" id="VBOZ01000030">
    <property type="protein sequence ID" value="TMQ63558.1"/>
    <property type="molecule type" value="Genomic_DNA"/>
</dbReference>
<evidence type="ECO:0000256" key="1">
    <source>
        <dbReference type="ARBA" id="ARBA00022737"/>
    </source>
</evidence>
<accession>A0A538TIV1</accession>
<evidence type="ECO:0000256" key="3">
    <source>
        <dbReference type="SAM" id="Phobius"/>
    </source>
</evidence>
<name>A0A538TIV1_UNCEI</name>
<evidence type="ECO:0000259" key="4">
    <source>
        <dbReference type="PROSITE" id="PS50853"/>
    </source>
</evidence>
<evidence type="ECO:0000313" key="5">
    <source>
        <dbReference type="EMBL" id="TMQ63558.1"/>
    </source>
</evidence>
<evidence type="ECO:0000313" key="6">
    <source>
        <dbReference type="Proteomes" id="UP000317691"/>
    </source>
</evidence>
<keyword evidence="3" id="KW-1133">Transmembrane helix</keyword>